<gene>
    <name evidence="2" type="ORF">CUNI_LOCUS11632</name>
</gene>
<dbReference type="OrthoDB" id="6154320at2759"/>
<sequence length="140" mass="16425">GAIPVRIVYRPDSDSGDRASSLNSDEKHLFDELQKELLDLKQSMRYHENDLSRKVVDAESEAAHWKDEIRQKEKEFEAELEMHRLAAELMKEKQEARIQVIAQDLDQAQFIAESLQRMLEDRERALREELNNADMSNQMI</sequence>
<keyword evidence="1" id="KW-0175">Coiled coil</keyword>
<evidence type="ECO:0000313" key="3">
    <source>
        <dbReference type="Proteomes" id="UP000678393"/>
    </source>
</evidence>
<reference evidence="2" key="1">
    <citation type="submission" date="2021-04" db="EMBL/GenBank/DDBJ databases">
        <authorList>
            <consortium name="Molecular Ecology Group"/>
        </authorList>
    </citation>
    <scope>NUCLEOTIDE SEQUENCE</scope>
</reference>
<evidence type="ECO:0000256" key="1">
    <source>
        <dbReference type="SAM" id="Coils"/>
    </source>
</evidence>
<feature type="coiled-coil region" evidence="1">
    <location>
        <begin position="30"/>
        <end position="86"/>
    </location>
</feature>
<feature type="non-terminal residue" evidence="2">
    <location>
        <position position="140"/>
    </location>
</feature>
<dbReference type="AlphaFoldDB" id="A0A8S3Z938"/>
<dbReference type="Proteomes" id="UP000678393">
    <property type="component" value="Unassembled WGS sequence"/>
</dbReference>
<dbReference type="EMBL" id="CAJHNH020002236">
    <property type="protein sequence ID" value="CAG5126074.1"/>
    <property type="molecule type" value="Genomic_DNA"/>
</dbReference>
<keyword evidence="3" id="KW-1185">Reference proteome</keyword>
<feature type="non-terminal residue" evidence="2">
    <location>
        <position position="1"/>
    </location>
</feature>
<proteinExistence type="predicted"/>
<accession>A0A8S3Z938</accession>
<protein>
    <submittedName>
        <fullName evidence="2">Uncharacterized protein</fullName>
    </submittedName>
</protein>
<organism evidence="2 3">
    <name type="scientific">Candidula unifasciata</name>
    <dbReference type="NCBI Taxonomy" id="100452"/>
    <lineage>
        <taxon>Eukaryota</taxon>
        <taxon>Metazoa</taxon>
        <taxon>Spiralia</taxon>
        <taxon>Lophotrochozoa</taxon>
        <taxon>Mollusca</taxon>
        <taxon>Gastropoda</taxon>
        <taxon>Heterobranchia</taxon>
        <taxon>Euthyneura</taxon>
        <taxon>Panpulmonata</taxon>
        <taxon>Eupulmonata</taxon>
        <taxon>Stylommatophora</taxon>
        <taxon>Helicina</taxon>
        <taxon>Helicoidea</taxon>
        <taxon>Geomitridae</taxon>
        <taxon>Candidula</taxon>
    </lineage>
</organism>
<comment type="caution">
    <text evidence="2">The sequence shown here is derived from an EMBL/GenBank/DDBJ whole genome shotgun (WGS) entry which is preliminary data.</text>
</comment>
<evidence type="ECO:0000313" key="2">
    <source>
        <dbReference type="EMBL" id="CAG5126074.1"/>
    </source>
</evidence>
<name>A0A8S3Z938_9EUPU</name>